<reference evidence="1 2" key="1">
    <citation type="journal article" date="2022" name="New Phytol.">
        <title>Ecological generalism drives hyperdiversity of secondary metabolite gene clusters in xylarialean endophytes.</title>
        <authorList>
            <person name="Franco M.E.E."/>
            <person name="Wisecaver J.H."/>
            <person name="Arnold A.E."/>
            <person name="Ju Y.M."/>
            <person name="Slot J.C."/>
            <person name="Ahrendt S."/>
            <person name="Moore L.P."/>
            <person name="Eastman K.E."/>
            <person name="Scott K."/>
            <person name="Konkel Z."/>
            <person name="Mondo S.J."/>
            <person name="Kuo A."/>
            <person name="Hayes R.D."/>
            <person name="Haridas S."/>
            <person name="Andreopoulos B."/>
            <person name="Riley R."/>
            <person name="LaButti K."/>
            <person name="Pangilinan J."/>
            <person name="Lipzen A."/>
            <person name="Amirebrahimi M."/>
            <person name="Yan J."/>
            <person name="Adam C."/>
            <person name="Keymanesh K."/>
            <person name="Ng V."/>
            <person name="Louie K."/>
            <person name="Northen T."/>
            <person name="Drula E."/>
            <person name="Henrissat B."/>
            <person name="Hsieh H.M."/>
            <person name="Youens-Clark K."/>
            <person name="Lutzoni F."/>
            <person name="Miadlikowska J."/>
            <person name="Eastwood D.C."/>
            <person name="Hamelin R.C."/>
            <person name="Grigoriev I.V."/>
            <person name="U'Ren J.M."/>
        </authorList>
    </citation>
    <scope>NUCLEOTIDE SEQUENCE [LARGE SCALE GENOMIC DNA]</scope>
    <source>
        <strain evidence="1 2">ER1909</strain>
    </source>
</reference>
<comment type="caution">
    <text evidence="1">The sequence shown here is derived from an EMBL/GenBank/DDBJ whole genome shotgun (WGS) entry which is preliminary data.</text>
</comment>
<sequence>MACEDVPKLAESKPLCEGDTTVAYDILPNPLAGNAFDKIKNEAKWQKMKHQVPRLPTQSTIHVPKRKIGKKNPMKSTIPYPLSPIRIPKRKIGKRIR</sequence>
<evidence type="ECO:0000313" key="1">
    <source>
        <dbReference type="EMBL" id="KAI6086830.1"/>
    </source>
</evidence>
<dbReference type="EMBL" id="MU394312">
    <property type="protein sequence ID" value="KAI6086830.1"/>
    <property type="molecule type" value="Genomic_DNA"/>
</dbReference>
<accession>A0ACC0D3B6</accession>
<dbReference type="Proteomes" id="UP001497680">
    <property type="component" value="Unassembled WGS sequence"/>
</dbReference>
<name>A0ACC0D3B6_9PEZI</name>
<keyword evidence="2" id="KW-1185">Reference proteome</keyword>
<proteinExistence type="predicted"/>
<organism evidence="1 2">
    <name type="scientific">Hypoxylon rubiginosum</name>
    <dbReference type="NCBI Taxonomy" id="110542"/>
    <lineage>
        <taxon>Eukaryota</taxon>
        <taxon>Fungi</taxon>
        <taxon>Dikarya</taxon>
        <taxon>Ascomycota</taxon>
        <taxon>Pezizomycotina</taxon>
        <taxon>Sordariomycetes</taxon>
        <taxon>Xylariomycetidae</taxon>
        <taxon>Xylariales</taxon>
        <taxon>Hypoxylaceae</taxon>
        <taxon>Hypoxylon</taxon>
    </lineage>
</organism>
<protein>
    <submittedName>
        <fullName evidence="1">Uncharacterized protein</fullName>
    </submittedName>
</protein>
<evidence type="ECO:0000313" key="2">
    <source>
        <dbReference type="Proteomes" id="UP001497680"/>
    </source>
</evidence>
<gene>
    <name evidence="1" type="ORF">F4821DRAFT_237548</name>
</gene>